<reference evidence="4" key="1">
    <citation type="submission" date="2016-10" db="EMBL/GenBank/DDBJ databases">
        <authorList>
            <person name="Varghese N."/>
            <person name="Submissions S."/>
        </authorList>
    </citation>
    <scope>NUCLEOTIDE SEQUENCE [LARGE SCALE GENOMIC DNA]</scope>
    <source>
        <strain evidence="4">DSM 43161</strain>
    </source>
</reference>
<evidence type="ECO:0000313" key="4">
    <source>
        <dbReference type="Proteomes" id="UP000183642"/>
    </source>
</evidence>
<keyword evidence="2" id="KW-0812">Transmembrane</keyword>
<keyword evidence="2" id="KW-1133">Transmembrane helix</keyword>
<dbReference type="AlphaFoldDB" id="A0A1I5DKC1"/>
<feature type="region of interest" description="Disordered" evidence="1">
    <location>
        <begin position="57"/>
        <end position="114"/>
    </location>
</feature>
<organism evidence="3 4">
    <name type="scientific">Geodermatophilus obscurus</name>
    <dbReference type="NCBI Taxonomy" id="1861"/>
    <lineage>
        <taxon>Bacteria</taxon>
        <taxon>Bacillati</taxon>
        <taxon>Actinomycetota</taxon>
        <taxon>Actinomycetes</taxon>
        <taxon>Geodermatophilales</taxon>
        <taxon>Geodermatophilaceae</taxon>
        <taxon>Geodermatophilus</taxon>
    </lineage>
</organism>
<dbReference type="Proteomes" id="UP000183642">
    <property type="component" value="Unassembled WGS sequence"/>
</dbReference>
<feature type="transmembrane region" description="Helical" evidence="2">
    <location>
        <begin position="36"/>
        <end position="52"/>
    </location>
</feature>
<sequence>MPRRDPREARALGLWTAGWLFALLLAGLLWIGDLRVQWPVLAVPVLWALVALRPRRRDPGRAAPPWEARSWEARSWEASSWEARPWGEPPREVPPTREMPASRPRPRPPDTRWG</sequence>
<dbReference type="RefSeq" id="WP_075012262.1">
    <property type="nucleotide sequence ID" value="NZ_FOWE01000002.1"/>
</dbReference>
<evidence type="ECO:0000313" key="3">
    <source>
        <dbReference type="EMBL" id="SFN99618.1"/>
    </source>
</evidence>
<evidence type="ECO:0000256" key="1">
    <source>
        <dbReference type="SAM" id="MobiDB-lite"/>
    </source>
</evidence>
<feature type="transmembrane region" description="Helical" evidence="2">
    <location>
        <begin position="12"/>
        <end position="30"/>
    </location>
</feature>
<keyword evidence="2" id="KW-0472">Membrane</keyword>
<gene>
    <name evidence="3" type="ORF">SAMN05660359_00845</name>
</gene>
<accession>A0A1I5DKC1</accession>
<proteinExistence type="predicted"/>
<name>A0A1I5DKC1_9ACTN</name>
<dbReference type="EMBL" id="FOWE01000002">
    <property type="protein sequence ID" value="SFN99618.1"/>
    <property type="molecule type" value="Genomic_DNA"/>
</dbReference>
<evidence type="ECO:0000256" key="2">
    <source>
        <dbReference type="SAM" id="Phobius"/>
    </source>
</evidence>
<keyword evidence="4" id="KW-1185">Reference proteome</keyword>
<protein>
    <submittedName>
        <fullName evidence="3">Uncharacterized protein</fullName>
    </submittedName>
</protein>